<reference evidence="3 4" key="1">
    <citation type="journal article" date="2011" name="Genome Res.">
        <title>Phylogeny-wide analysis of social amoeba genomes highlights ancient origins for complex intercellular communication.</title>
        <authorList>
            <person name="Heidel A.J."/>
            <person name="Lawal H.M."/>
            <person name="Felder M."/>
            <person name="Schilde C."/>
            <person name="Helps N.R."/>
            <person name="Tunggal B."/>
            <person name="Rivero F."/>
            <person name="John U."/>
            <person name="Schleicher M."/>
            <person name="Eichinger L."/>
            <person name="Platzer M."/>
            <person name="Noegel A.A."/>
            <person name="Schaap P."/>
            <person name="Gloeckner G."/>
        </authorList>
    </citation>
    <scope>NUCLEOTIDE SEQUENCE [LARGE SCALE GENOMIC DNA]</scope>
    <source>
        <strain evidence="4">ATCC 26659 / Pp 5 / PN500</strain>
    </source>
</reference>
<evidence type="ECO:0000313" key="4">
    <source>
        <dbReference type="Proteomes" id="UP000001396"/>
    </source>
</evidence>
<feature type="domain" description="B box-type" evidence="2">
    <location>
        <begin position="1"/>
        <end position="38"/>
    </location>
</feature>
<comment type="caution">
    <text evidence="3">The sequence shown here is derived from an EMBL/GenBank/DDBJ whole genome shotgun (WGS) entry which is preliminary data.</text>
</comment>
<dbReference type="GO" id="GO:0008270">
    <property type="term" value="F:zinc ion binding"/>
    <property type="evidence" value="ECO:0007669"/>
    <property type="project" value="UniProtKB-KW"/>
</dbReference>
<name>D3B460_HETP5</name>
<dbReference type="AlphaFoldDB" id="D3B460"/>
<evidence type="ECO:0000313" key="3">
    <source>
        <dbReference type="EMBL" id="EFA84108.1"/>
    </source>
</evidence>
<dbReference type="SUPFAM" id="SSF57845">
    <property type="entry name" value="B-box zinc-binding domain"/>
    <property type="match status" value="1"/>
</dbReference>
<dbReference type="EMBL" id="ADBJ01000010">
    <property type="protein sequence ID" value="EFA84108.1"/>
    <property type="molecule type" value="Genomic_DNA"/>
</dbReference>
<dbReference type="Gene3D" id="3.30.160.60">
    <property type="entry name" value="Classic Zinc Finger"/>
    <property type="match status" value="1"/>
</dbReference>
<dbReference type="InterPro" id="IPR000315">
    <property type="entry name" value="Znf_B-box"/>
</dbReference>
<dbReference type="InParanoid" id="D3B460"/>
<keyword evidence="1" id="KW-0862">Zinc</keyword>
<dbReference type="Pfam" id="PF00643">
    <property type="entry name" value="zf-B_box"/>
    <property type="match status" value="1"/>
</dbReference>
<evidence type="ECO:0000256" key="1">
    <source>
        <dbReference type="PROSITE-ProRule" id="PRU00024"/>
    </source>
</evidence>
<dbReference type="RefSeq" id="XP_020436225.1">
    <property type="nucleotide sequence ID" value="XM_020574153.1"/>
</dbReference>
<dbReference type="GeneID" id="31358704"/>
<keyword evidence="1" id="KW-0863">Zinc-finger</keyword>
<accession>D3B460</accession>
<protein>
    <recommendedName>
        <fullName evidence="2">B box-type domain-containing protein</fullName>
    </recommendedName>
</protein>
<dbReference type="Proteomes" id="UP000001396">
    <property type="component" value="Unassembled WGS sequence"/>
</dbReference>
<gene>
    <name evidence="3" type="ORF">PPL_03181</name>
</gene>
<keyword evidence="1" id="KW-0479">Metal-binding</keyword>
<sequence>MSGCSYHNRILELICFDCNMFMCSECPPQHKGHSFANIDNIKSNNNNKSIPSYLDLQSTIKSTFDSLESSVKEYEQLQQTEDEISNRFRELHEFLVVEERRLKKSIINNKELAEQQIEYKTNVMKSLSSINHHLANIETFWISRLGRPNIAITDHNLVYHQPNDDEGYIYSIQKKYIYSIEDNKCEPIFHNDKSERAHNQSMLCVDILFQR</sequence>
<dbReference type="PROSITE" id="PS50119">
    <property type="entry name" value="ZF_BBOX"/>
    <property type="match status" value="1"/>
</dbReference>
<organism evidence="3 4">
    <name type="scientific">Heterostelium pallidum (strain ATCC 26659 / Pp 5 / PN500)</name>
    <name type="common">Cellular slime mold</name>
    <name type="synonym">Polysphondylium pallidum</name>
    <dbReference type="NCBI Taxonomy" id="670386"/>
    <lineage>
        <taxon>Eukaryota</taxon>
        <taxon>Amoebozoa</taxon>
        <taxon>Evosea</taxon>
        <taxon>Eumycetozoa</taxon>
        <taxon>Dictyostelia</taxon>
        <taxon>Acytosteliales</taxon>
        <taxon>Acytosteliaceae</taxon>
        <taxon>Heterostelium</taxon>
    </lineage>
</organism>
<proteinExistence type="predicted"/>
<evidence type="ECO:0000259" key="2">
    <source>
        <dbReference type="PROSITE" id="PS50119"/>
    </source>
</evidence>
<keyword evidence="4" id="KW-1185">Reference proteome</keyword>